<evidence type="ECO:0000256" key="11">
    <source>
        <dbReference type="ARBA" id="ARBA00023065"/>
    </source>
</evidence>
<evidence type="ECO:0000256" key="2">
    <source>
        <dbReference type="ARBA" id="ARBA00006833"/>
    </source>
</evidence>
<feature type="region of interest" description="Disordered" evidence="14">
    <location>
        <begin position="270"/>
        <end position="328"/>
    </location>
</feature>
<protein>
    <recommendedName>
        <fullName evidence="3">Store-operated calcium entry-associated regulatory factor</fullName>
    </recommendedName>
    <alternativeName>
        <fullName evidence="13">Transmembrane protein 66</fullName>
    </alternativeName>
</protein>
<evidence type="ECO:0000256" key="13">
    <source>
        <dbReference type="ARBA" id="ARBA00031116"/>
    </source>
</evidence>
<evidence type="ECO:0000256" key="6">
    <source>
        <dbReference type="ARBA" id="ARBA00022692"/>
    </source>
</evidence>
<evidence type="ECO:0000313" key="18">
    <source>
        <dbReference type="Proteomes" id="UP000326565"/>
    </source>
</evidence>
<feature type="compositionally biased region" description="Low complexity" evidence="14">
    <location>
        <begin position="238"/>
        <end position="248"/>
    </location>
</feature>
<evidence type="ECO:0000256" key="5">
    <source>
        <dbReference type="ARBA" id="ARBA00022568"/>
    </source>
</evidence>
<evidence type="ECO:0000256" key="3">
    <source>
        <dbReference type="ARBA" id="ARBA00016584"/>
    </source>
</evidence>
<dbReference type="Proteomes" id="UP000326565">
    <property type="component" value="Unassembled WGS sequence"/>
</dbReference>
<keyword evidence="11" id="KW-0406">Ion transport</keyword>
<accession>A0A5N5WLN4</accession>
<evidence type="ECO:0000256" key="4">
    <source>
        <dbReference type="ARBA" id="ARBA00022448"/>
    </source>
</evidence>
<keyword evidence="10 15" id="KW-1133">Transmembrane helix</keyword>
<dbReference type="InterPro" id="IPR009567">
    <property type="entry name" value="SARAF"/>
</dbReference>
<dbReference type="OrthoDB" id="20303at2759"/>
<proteinExistence type="inferred from homology"/>
<feature type="compositionally biased region" description="Gly residues" evidence="14">
    <location>
        <begin position="210"/>
        <end position="229"/>
    </location>
</feature>
<evidence type="ECO:0000256" key="16">
    <source>
        <dbReference type="SAM" id="SignalP"/>
    </source>
</evidence>
<gene>
    <name evidence="17" type="ORF">BDV29DRAFT_51516</name>
</gene>
<dbReference type="Pfam" id="PF06682">
    <property type="entry name" value="SARAF"/>
    <property type="match status" value="1"/>
</dbReference>
<keyword evidence="4" id="KW-0813">Transport</keyword>
<keyword evidence="6 15" id="KW-0812">Transmembrane</keyword>
<dbReference type="GO" id="GO:2001256">
    <property type="term" value="P:regulation of store-operated calcium entry"/>
    <property type="evidence" value="ECO:0007669"/>
    <property type="project" value="InterPro"/>
</dbReference>
<feature type="transmembrane region" description="Helical" evidence="15">
    <location>
        <begin position="168"/>
        <end position="189"/>
    </location>
</feature>
<comment type="similarity">
    <text evidence="2">Belongs to the SARAF family.</text>
</comment>
<dbReference type="AlphaFoldDB" id="A0A5N5WLN4"/>
<dbReference type="PANTHER" id="PTHR15929:SF0">
    <property type="entry name" value="STORE-OPERATED CALCIUM ENTRY-ASSOCIATED REGULATORY FACTOR"/>
    <property type="match status" value="1"/>
</dbReference>
<evidence type="ECO:0000256" key="7">
    <source>
        <dbReference type="ARBA" id="ARBA00022729"/>
    </source>
</evidence>
<keyword evidence="18" id="KW-1185">Reference proteome</keyword>
<dbReference type="GO" id="GO:0006816">
    <property type="term" value="P:calcium ion transport"/>
    <property type="evidence" value="ECO:0007669"/>
    <property type="project" value="UniProtKB-KW"/>
</dbReference>
<evidence type="ECO:0000256" key="12">
    <source>
        <dbReference type="ARBA" id="ARBA00023136"/>
    </source>
</evidence>
<feature type="signal peptide" evidence="16">
    <location>
        <begin position="1"/>
        <end position="21"/>
    </location>
</feature>
<comment type="subcellular location">
    <subcellularLocation>
        <location evidence="1">Endoplasmic reticulum membrane</location>
        <topology evidence="1">Single-pass type I membrane protein</topology>
    </subcellularLocation>
</comment>
<feature type="compositionally biased region" description="Low complexity" evidence="14">
    <location>
        <begin position="315"/>
        <end position="328"/>
    </location>
</feature>
<keyword evidence="7 16" id="KW-0732">Signal</keyword>
<organism evidence="17 18">
    <name type="scientific">Aspergillus leporis</name>
    <dbReference type="NCBI Taxonomy" id="41062"/>
    <lineage>
        <taxon>Eukaryota</taxon>
        <taxon>Fungi</taxon>
        <taxon>Dikarya</taxon>
        <taxon>Ascomycota</taxon>
        <taxon>Pezizomycotina</taxon>
        <taxon>Eurotiomycetes</taxon>
        <taxon>Eurotiomycetidae</taxon>
        <taxon>Eurotiales</taxon>
        <taxon>Aspergillaceae</taxon>
        <taxon>Aspergillus</taxon>
        <taxon>Aspergillus subgen. Circumdati</taxon>
    </lineage>
</organism>
<feature type="chain" id="PRO_5024791690" description="Store-operated calcium entry-associated regulatory factor" evidence="16">
    <location>
        <begin position="22"/>
        <end position="328"/>
    </location>
</feature>
<sequence length="328" mass="35420">MLSTTLQAFLSFLLLPLPVLAYGRYPENPPGSNAILLSRVKALTLRGGQSTTARRVAPIPQLKCIGPSKRICDMYPIDLMRCTNAGYDYDEEDVQWTCTASLPQEFKLGSTDVVCEGYRSADDKWILKGSCGVEYRLLLTELGEEKFGHGRDDTWPRMPSNNKIHDGMALFGDLIFFGFMAAVFALILWPMCRDCFGLRGNRRGRTFGGGFWGGGGGGGGGGGDGGRGPYPGPPPPYSSCSDSSTFASAPTGQGWRPGFWTGALGGAAAGYGLGRRNNRYDSPVAGRRTTSFRRWGDRYDPGEGSSRSHSPQFSPPTTSTGFGSTSRR</sequence>
<evidence type="ECO:0000313" key="17">
    <source>
        <dbReference type="EMBL" id="KAB8069363.1"/>
    </source>
</evidence>
<evidence type="ECO:0000256" key="9">
    <source>
        <dbReference type="ARBA" id="ARBA00022837"/>
    </source>
</evidence>
<dbReference type="EMBL" id="ML732344">
    <property type="protein sequence ID" value="KAB8069363.1"/>
    <property type="molecule type" value="Genomic_DNA"/>
</dbReference>
<keyword evidence="8" id="KW-0256">Endoplasmic reticulum</keyword>
<keyword evidence="12 15" id="KW-0472">Membrane</keyword>
<feature type="region of interest" description="Disordered" evidence="14">
    <location>
        <begin position="210"/>
        <end position="251"/>
    </location>
</feature>
<keyword evidence="9" id="KW-0106">Calcium</keyword>
<name>A0A5N5WLN4_9EURO</name>
<dbReference type="PANTHER" id="PTHR15929">
    <property type="entry name" value="STORE-OPERATED CALCIUM ENTRY-ASSOCIATED REGULATORY FACTOR"/>
    <property type="match status" value="1"/>
</dbReference>
<keyword evidence="5" id="KW-0109">Calcium transport</keyword>
<evidence type="ECO:0000256" key="14">
    <source>
        <dbReference type="SAM" id="MobiDB-lite"/>
    </source>
</evidence>
<evidence type="ECO:0000256" key="1">
    <source>
        <dbReference type="ARBA" id="ARBA00004115"/>
    </source>
</evidence>
<reference evidence="17 18" key="1">
    <citation type="submission" date="2019-04" db="EMBL/GenBank/DDBJ databases">
        <title>Friends and foes A comparative genomics study of 23 Aspergillus species from section Flavi.</title>
        <authorList>
            <consortium name="DOE Joint Genome Institute"/>
            <person name="Kjaerbolling I."/>
            <person name="Vesth T."/>
            <person name="Frisvad J.C."/>
            <person name="Nybo J.L."/>
            <person name="Theobald S."/>
            <person name="Kildgaard S."/>
            <person name="Isbrandt T."/>
            <person name="Kuo A."/>
            <person name="Sato A."/>
            <person name="Lyhne E.K."/>
            <person name="Kogle M.E."/>
            <person name="Wiebenga A."/>
            <person name="Kun R.S."/>
            <person name="Lubbers R.J."/>
            <person name="Makela M.R."/>
            <person name="Barry K."/>
            <person name="Chovatia M."/>
            <person name="Clum A."/>
            <person name="Daum C."/>
            <person name="Haridas S."/>
            <person name="He G."/>
            <person name="LaButti K."/>
            <person name="Lipzen A."/>
            <person name="Mondo S."/>
            <person name="Riley R."/>
            <person name="Salamov A."/>
            <person name="Simmons B.A."/>
            <person name="Magnuson J.K."/>
            <person name="Henrissat B."/>
            <person name="Mortensen U.H."/>
            <person name="Larsen T.O."/>
            <person name="Devries R.P."/>
            <person name="Grigoriev I.V."/>
            <person name="Machida M."/>
            <person name="Baker S.E."/>
            <person name="Andersen M.R."/>
        </authorList>
    </citation>
    <scope>NUCLEOTIDE SEQUENCE [LARGE SCALE GENOMIC DNA]</scope>
    <source>
        <strain evidence="17 18">CBS 151.66</strain>
    </source>
</reference>
<evidence type="ECO:0000256" key="8">
    <source>
        <dbReference type="ARBA" id="ARBA00022824"/>
    </source>
</evidence>
<dbReference type="GO" id="GO:0005789">
    <property type="term" value="C:endoplasmic reticulum membrane"/>
    <property type="evidence" value="ECO:0007669"/>
    <property type="project" value="UniProtKB-SubCell"/>
</dbReference>
<evidence type="ECO:0000256" key="15">
    <source>
        <dbReference type="SAM" id="Phobius"/>
    </source>
</evidence>
<evidence type="ECO:0000256" key="10">
    <source>
        <dbReference type="ARBA" id="ARBA00022989"/>
    </source>
</evidence>